<comment type="caution">
    <text evidence="3">The sequence shown here is derived from an EMBL/GenBank/DDBJ whole genome shotgun (WGS) entry which is preliminary data.</text>
</comment>
<proteinExistence type="predicted"/>
<accession>A0A4Y9XN58</accession>
<dbReference type="EMBL" id="SEOQ01001698">
    <property type="protein sequence ID" value="TFY50803.1"/>
    <property type="molecule type" value="Genomic_DNA"/>
</dbReference>
<feature type="region of interest" description="Disordered" evidence="2">
    <location>
        <begin position="50"/>
        <end position="180"/>
    </location>
</feature>
<feature type="compositionally biased region" description="Basic and acidic residues" evidence="2">
    <location>
        <begin position="128"/>
        <end position="141"/>
    </location>
</feature>
<dbReference type="InterPro" id="IPR001313">
    <property type="entry name" value="Pumilio_RNA-bd_rpt"/>
</dbReference>
<sequence>MTFIGHYPELVDDRIGSRVGDRCWAAADPYLKVRPISPWLWLGGLKSGAAYTPRRPAPAPVPKSAASKAEPHAKPTEEETWRDKEKKAKRKRGEGPGDEIDDLFEQTLGKKVKRAALASSAAASEPAAADKEEAAKPSKEEKKKRKGEKGKVRDDGLGDVLGAIKAAPKGEEPKRKKHKS</sequence>
<dbReference type="GO" id="GO:0003723">
    <property type="term" value="F:RNA binding"/>
    <property type="evidence" value="ECO:0007669"/>
    <property type="project" value="InterPro"/>
</dbReference>
<protein>
    <submittedName>
        <fullName evidence="3">Uncharacterized protein</fullName>
    </submittedName>
</protein>
<keyword evidence="4" id="KW-1185">Reference proteome</keyword>
<evidence type="ECO:0000313" key="4">
    <source>
        <dbReference type="Proteomes" id="UP000298327"/>
    </source>
</evidence>
<gene>
    <name evidence="3" type="ORF">EVG20_g11321</name>
</gene>
<evidence type="ECO:0000256" key="1">
    <source>
        <dbReference type="ARBA" id="ARBA00022737"/>
    </source>
</evidence>
<name>A0A4Y9XN58_9AGAM</name>
<evidence type="ECO:0000256" key="2">
    <source>
        <dbReference type="SAM" id="MobiDB-lite"/>
    </source>
</evidence>
<dbReference type="Pfam" id="PF22493">
    <property type="entry name" value="PUF_NOP9"/>
    <property type="match status" value="1"/>
</dbReference>
<evidence type="ECO:0000313" key="3">
    <source>
        <dbReference type="EMBL" id="TFY50803.1"/>
    </source>
</evidence>
<dbReference type="Proteomes" id="UP000298327">
    <property type="component" value="Unassembled WGS sequence"/>
</dbReference>
<keyword evidence="1" id="KW-0677">Repeat</keyword>
<feature type="compositionally biased region" description="Basic and acidic residues" evidence="2">
    <location>
        <begin position="69"/>
        <end position="86"/>
    </location>
</feature>
<dbReference type="AlphaFoldDB" id="A0A4Y9XN58"/>
<feature type="compositionally biased region" description="Low complexity" evidence="2">
    <location>
        <begin position="115"/>
        <end position="127"/>
    </location>
</feature>
<reference evidence="3 4" key="1">
    <citation type="submission" date="2019-02" db="EMBL/GenBank/DDBJ databases">
        <title>Genome sequencing of the rare red list fungi Dentipellis fragilis.</title>
        <authorList>
            <person name="Buettner E."/>
            <person name="Kellner H."/>
        </authorList>
    </citation>
    <scope>NUCLEOTIDE SEQUENCE [LARGE SCALE GENOMIC DNA]</scope>
    <source>
        <strain evidence="3 4">DSM 105465</strain>
    </source>
</reference>
<dbReference type="STRING" id="205917.A0A4Y9XN58"/>
<dbReference type="OrthoDB" id="3026637at2759"/>
<organism evidence="3 4">
    <name type="scientific">Dentipellis fragilis</name>
    <dbReference type="NCBI Taxonomy" id="205917"/>
    <lineage>
        <taxon>Eukaryota</taxon>
        <taxon>Fungi</taxon>
        <taxon>Dikarya</taxon>
        <taxon>Basidiomycota</taxon>
        <taxon>Agaricomycotina</taxon>
        <taxon>Agaricomycetes</taxon>
        <taxon>Russulales</taxon>
        <taxon>Hericiaceae</taxon>
        <taxon>Dentipellis</taxon>
    </lineage>
</organism>